<name>A0A087T1C0_STEMI</name>
<evidence type="ECO:0000256" key="5">
    <source>
        <dbReference type="ARBA" id="ARBA00023180"/>
    </source>
</evidence>
<accession>A0A087T1C0</accession>
<keyword evidence="2" id="KW-0732">Signal</keyword>
<keyword evidence="3" id="KW-0677">Repeat</keyword>
<evidence type="ECO:0000256" key="3">
    <source>
        <dbReference type="ARBA" id="ARBA00022737"/>
    </source>
</evidence>
<keyword evidence="1" id="KW-0147">Chitin-binding</keyword>
<dbReference type="AlphaFoldDB" id="A0A087T1C0"/>
<dbReference type="SMART" id="SM00494">
    <property type="entry name" value="ChtBD2"/>
    <property type="match status" value="1"/>
</dbReference>
<dbReference type="InterPro" id="IPR036508">
    <property type="entry name" value="Chitin-bd_dom_sf"/>
</dbReference>
<feature type="non-terminal residue" evidence="7">
    <location>
        <position position="40"/>
    </location>
</feature>
<keyword evidence="8" id="KW-1185">Reference proteome</keyword>
<organism evidence="7 8">
    <name type="scientific">Stegodyphus mimosarum</name>
    <name type="common">African social velvet spider</name>
    <dbReference type="NCBI Taxonomy" id="407821"/>
    <lineage>
        <taxon>Eukaryota</taxon>
        <taxon>Metazoa</taxon>
        <taxon>Ecdysozoa</taxon>
        <taxon>Arthropoda</taxon>
        <taxon>Chelicerata</taxon>
        <taxon>Arachnida</taxon>
        <taxon>Araneae</taxon>
        <taxon>Araneomorphae</taxon>
        <taxon>Entelegynae</taxon>
        <taxon>Eresoidea</taxon>
        <taxon>Eresidae</taxon>
        <taxon>Stegodyphus</taxon>
    </lineage>
</organism>
<dbReference type="OrthoDB" id="6430025at2759"/>
<dbReference type="EMBL" id="KK112939">
    <property type="protein sequence ID" value="KFM58909.1"/>
    <property type="molecule type" value="Genomic_DNA"/>
</dbReference>
<evidence type="ECO:0000256" key="2">
    <source>
        <dbReference type="ARBA" id="ARBA00022729"/>
    </source>
</evidence>
<dbReference type="SUPFAM" id="SSF57625">
    <property type="entry name" value="Invertebrate chitin-binding proteins"/>
    <property type="match status" value="1"/>
</dbReference>
<evidence type="ECO:0000259" key="6">
    <source>
        <dbReference type="PROSITE" id="PS50940"/>
    </source>
</evidence>
<dbReference type="InterPro" id="IPR002557">
    <property type="entry name" value="Chitin-bd_dom"/>
</dbReference>
<evidence type="ECO:0000256" key="4">
    <source>
        <dbReference type="ARBA" id="ARBA00023157"/>
    </source>
</evidence>
<keyword evidence="4" id="KW-1015">Disulfide bond</keyword>
<dbReference type="Proteomes" id="UP000054359">
    <property type="component" value="Unassembled WGS sequence"/>
</dbReference>
<evidence type="ECO:0000313" key="7">
    <source>
        <dbReference type="EMBL" id="KFM58909.1"/>
    </source>
</evidence>
<dbReference type="Gene3D" id="2.170.140.10">
    <property type="entry name" value="Chitin binding domain"/>
    <property type="match status" value="1"/>
</dbReference>
<evidence type="ECO:0000256" key="1">
    <source>
        <dbReference type="ARBA" id="ARBA00022669"/>
    </source>
</evidence>
<dbReference type="PANTHER" id="PTHR23301">
    <property type="entry name" value="CHITIN BINDING PERITROPHIN-A"/>
    <property type="match status" value="1"/>
</dbReference>
<protein>
    <recommendedName>
        <fullName evidence="6">Chitin-binding type-2 domain-containing protein</fullName>
    </recommendedName>
</protein>
<dbReference type="GO" id="GO:0008061">
    <property type="term" value="F:chitin binding"/>
    <property type="evidence" value="ECO:0007669"/>
    <property type="project" value="UniProtKB-KW"/>
</dbReference>
<reference evidence="7 8" key="1">
    <citation type="submission" date="2013-11" db="EMBL/GenBank/DDBJ databases">
        <title>Genome sequencing of Stegodyphus mimosarum.</title>
        <authorList>
            <person name="Bechsgaard J."/>
        </authorList>
    </citation>
    <scope>NUCLEOTIDE SEQUENCE [LARGE SCALE GENOMIC DNA]</scope>
</reference>
<dbReference type="PROSITE" id="PS50940">
    <property type="entry name" value="CHIT_BIND_II"/>
    <property type="match status" value="1"/>
</dbReference>
<gene>
    <name evidence="7" type="ORF">X975_23230</name>
</gene>
<feature type="domain" description="Chitin-binding type-2" evidence="6">
    <location>
        <begin position="1"/>
        <end position="40"/>
    </location>
</feature>
<proteinExistence type="predicted"/>
<evidence type="ECO:0000313" key="8">
    <source>
        <dbReference type="Proteomes" id="UP000054359"/>
    </source>
</evidence>
<sequence length="40" mass="4402">MFPNPNNCASYYNCVDGTAIAMNCAPGLLFDPKKKMCNFP</sequence>
<dbReference type="PANTHER" id="PTHR23301:SF0">
    <property type="entry name" value="CHITIN-BINDING TYPE-2 DOMAIN-CONTAINING PROTEIN-RELATED"/>
    <property type="match status" value="1"/>
</dbReference>
<dbReference type="GO" id="GO:0005576">
    <property type="term" value="C:extracellular region"/>
    <property type="evidence" value="ECO:0007669"/>
    <property type="project" value="InterPro"/>
</dbReference>
<keyword evidence="5" id="KW-0325">Glycoprotein</keyword>
<dbReference type="InterPro" id="IPR051940">
    <property type="entry name" value="Chitin_bind-dev_reg"/>
</dbReference>
<dbReference type="Pfam" id="PF01607">
    <property type="entry name" value="CBM_14"/>
    <property type="match status" value="1"/>
</dbReference>